<reference evidence="15 16" key="1">
    <citation type="submission" date="2019-02" db="EMBL/GenBank/DDBJ databases">
        <title>Pedobacter sp. RP-3-11 sp. nov., isolated from Arctic soil.</title>
        <authorList>
            <person name="Dahal R.H."/>
        </authorList>
    </citation>
    <scope>NUCLEOTIDE SEQUENCE [LARGE SCALE GENOMIC DNA]</scope>
    <source>
        <strain evidence="15 16">RP-3-11</strain>
    </source>
</reference>
<evidence type="ECO:0000256" key="1">
    <source>
        <dbReference type="ARBA" id="ARBA00000098"/>
    </source>
</evidence>
<comment type="caution">
    <text evidence="15">The sequence shown here is derived from an EMBL/GenBank/DDBJ whole genome shotgun (WGS) entry which is preliminary data.</text>
</comment>
<dbReference type="Pfam" id="PF13646">
    <property type="entry name" value="HEAT_2"/>
    <property type="match status" value="1"/>
</dbReference>
<keyword evidence="7" id="KW-0645">Protease</keyword>
<dbReference type="PRINTS" id="PR00756">
    <property type="entry name" value="ALADIPTASE"/>
</dbReference>
<evidence type="ECO:0000256" key="5">
    <source>
        <dbReference type="ARBA" id="ARBA00015611"/>
    </source>
</evidence>
<dbReference type="InterPro" id="IPR001930">
    <property type="entry name" value="Peptidase_M1"/>
</dbReference>
<dbReference type="InterPro" id="IPR045357">
    <property type="entry name" value="Aminopeptidase_N-like_N"/>
</dbReference>
<dbReference type="InterPro" id="IPR016024">
    <property type="entry name" value="ARM-type_fold"/>
</dbReference>
<dbReference type="GO" id="GO:0070006">
    <property type="term" value="F:metalloaminopeptidase activity"/>
    <property type="evidence" value="ECO:0007669"/>
    <property type="project" value="TreeGrafter"/>
</dbReference>
<feature type="chain" id="PRO_5020264990" description="Aminopeptidase N" evidence="12">
    <location>
        <begin position="24"/>
        <end position="836"/>
    </location>
</feature>
<evidence type="ECO:0000256" key="3">
    <source>
        <dbReference type="ARBA" id="ARBA00010136"/>
    </source>
</evidence>
<dbReference type="GO" id="GO:0005615">
    <property type="term" value="C:extracellular space"/>
    <property type="evidence" value="ECO:0007669"/>
    <property type="project" value="TreeGrafter"/>
</dbReference>
<keyword evidence="12" id="KW-0732">Signal</keyword>
<dbReference type="RefSeq" id="WP_131556349.1">
    <property type="nucleotide sequence ID" value="NZ_SJSN01000001.1"/>
</dbReference>
<gene>
    <name evidence="15" type="ORF">EZ449_02405</name>
</gene>
<accession>A0A4V2MNH8</accession>
<evidence type="ECO:0000256" key="9">
    <source>
        <dbReference type="ARBA" id="ARBA00022801"/>
    </source>
</evidence>
<dbReference type="GO" id="GO:0016285">
    <property type="term" value="F:alanyl aminopeptidase activity"/>
    <property type="evidence" value="ECO:0007669"/>
    <property type="project" value="UniProtKB-EC"/>
</dbReference>
<dbReference type="Gene3D" id="2.60.40.1730">
    <property type="entry name" value="tricorn interacting facor f3 domain"/>
    <property type="match status" value="1"/>
</dbReference>
<dbReference type="GO" id="GO:0042277">
    <property type="term" value="F:peptide binding"/>
    <property type="evidence" value="ECO:0007669"/>
    <property type="project" value="TreeGrafter"/>
</dbReference>
<dbReference type="EMBL" id="SJSN01000001">
    <property type="protein sequence ID" value="TCD12916.1"/>
    <property type="molecule type" value="Genomic_DNA"/>
</dbReference>
<dbReference type="GO" id="GO:0016020">
    <property type="term" value="C:membrane"/>
    <property type="evidence" value="ECO:0007669"/>
    <property type="project" value="TreeGrafter"/>
</dbReference>
<dbReference type="Gene3D" id="1.25.10.10">
    <property type="entry name" value="Leucine-rich Repeat Variant"/>
    <property type="match status" value="1"/>
</dbReference>
<keyword evidence="10" id="KW-0862">Zinc</keyword>
<dbReference type="InterPro" id="IPR027268">
    <property type="entry name" value="Peptidase_M4/M1_CTD_sf"/>
</dbReference>
<dbReference type="GO" id="GO:0006508">
    <property type="term" value="P:proteolysis"/>
    <property type="evidence" value="ECO:0007669"/>
    <property type="project" value="UniProtKB-KW"/>
</dbReference>
<dbReference type="GO" id="GO:0005737">
    <property type="term" value="C:cytoplasm"/>
    <property type="evidence" value="ECO:0007669"/>
    <property type="project" value="TreeGrafter"/>
</dbReference>
<evidence type="ECO:0000313" key="16">
    <source>
        <dbReference type="Proteomes" id="UP000291485"/>
    </source>
</evidence>
<evidence type="ECO:0000256" key="10">
    <source>
        <dbReference type="ARBA" id="ARBA00022833"/>
    </source>
</evidence>
<evidence type="ECO:0000256" key="8">
    <source>
        <dbReference type="ARBA" id="ARBA00022723"/>
    </source>
</evidence>
<keyword evidence="11" id="KW-0482">Metalloprotease</keyword>
<feature type="domain" description="Aminopeptidase N-like N-terminal" evidence="14">
    <location>
        <begin position="49"/>
        <end position="238"/>
    </location>
</feature>
<dbReference type="InterPro" id="IPR050344">
    <property type="entry name" value="Peptidase_M1_aminopeptidases"/>
</dbReference>
<evidence type="ECO:0000313" key="15">
    <source>
        <dbReference type="EMBL" id="TCD12916.1"/>
    </source>
</evidence>
<dbReference type="OrthoDB" id="100605at2"/>
<keyword evidence="16" id="KW-1185">Reference proteome</keyword>
<evidence type="ECO:0000256" key="2">
    <source>
        <dbReference type="ARBA" id="ARBA00001947"/>
    </source>
</evidence>
<dbReference type="SUPFAM" id="SSF55486">
    <property type="entry name" value="Metalloproteases ('zincins'), catalytic domain"/>
    <property type="match status" value="1"/>
</dbReference>
<dbReference type="InterPro" id="IPR011989">
    <property type="entry name" value="ARM-like"/>
</dbReference>
<keyword evidence="9" id="KW-0378">Hydrolase</keyword>
<dbReference type="AlphaFoldDB" id="A0A4V2MNH8"/>
<evidence type="ECO:0000256" key="12">
    <source>
        <dbReference type="SAM" id="SignalP"/>
    </source>
</evidence>
<evidence type="ECO:0000256" key="11">
    <source>
        <dbReference type="ARBA" id="ARBA00023049"/>
    </source>
</evidence>
<dbReference type="Proteomes" id="UP000291485">
    <property type="component" value="Unassembled WGS sequence"/>
</dbReference>
<comment type="cofactor">
    <cofactor evidence="2">
        <name>Zn(2+)</name>
        <dbReference type="ChEBI" id="CHEBI:29105"/>
    </cofactor>
</comment>
<dbReference type="GO" id="GO:0043171">
    <property type="term" value="P:peptide catabolic process"/>
    <property type="evidence" value="ECO:0007669"/>
    <property type="project" value="TreeGrafter"/>
</dbReference>
<dbReference type="PANTHER" id="PTHR11533">
    <property type="entry name" value="PROTEASE M1 ZINC METALLOPROTEASE"/>
    <property type="match status" value="1"/>
</dbReference>
<dbReference type="InterPro" id="IPR042097">
    <property type="entry name" value="Aminopeptidase_N-like_N_sf"/>
</dbReference>
<evidence type="ECO:0000259" key="14">
    <source>
        <dbReference type="Pfam" id="PF17900"/>
    </source>
</evidence>
<evidence type="ECO:0000256" key="6">
    <source>
        <dbReference type="ARBA" id="ARBA00022438"/>
    </source>
</evidence>
<keyword evidence="6" id="KW-0031">Aminopeptidase</keyword>
<evidence type="ECO:0000256" key="7">
    <source>
        <dbReference type="ARBA" id="ARBA00022670"/>
    </source>
</evidence>
<organism evidence="15 16">
    <name type="scientific">Pedobacter frigidisoli</name>
    <dbReference type="NCBI Taxonomy" id="2530455"/>
    <lineage>
        <taxon>Bacteria</taxon>
        <taxon>Pseudomonadati</taxon>
        <taxon>Bacteroidota</taxon>
        <taxon>Sphingobacteriia</taxon>
        <taxon>Sphingobacteriales</taxon>
        <taxon>Sphingobacteriaceae</taxon>
        <taxon>Pedobacter</taxon>
    </lineage>
</organism>
<dbReference type="Pfam" id="PF01433">
    <property type="entry name" value="Peptidase_M1"/>
    <property type="match status" value="1"/>
</dbReference>
<evidence type="ECO:0000259" key="13">
    <source>
        <dbReference type="Pfam" id="PF01433"/>
    </source>
</evidence>
<feature type="domain" description="Peptidase M1 membrane alanine aminopeptidase" evidence="13">
    <location>
        <begin position="276"/>
        <end position="482"/>
    </location>
</feature>
<evidence type="ECO:0000256" key="4">
    <source>
        <dbReference type="ARBA" id="ARBA00012564"/>
    </source>
</evidence>
<comment type="similarity">
    <text evidence="3">Belongs to the peptidase M1 family.</text>
</comment>
<dbReference type="PANTHER" id="PTHR11533:SF174">
    <property type="entry name" value="PUROMYCIN-SENSITIVE AMINOPEPTIDASE-RELATED"/>
    <property type="match status" value="1"/>
</dbReference>
<dbReference type="SUPFAM" id="SSF63737">
    <property type="entry name" value="Leukotriene A4 hydrolase N-terminal domain"/>
    <property type="match status" value="1"/>
</dbReference>
<name>A0A4V2MNH8_9SPHI</name>
<dbReference type="CDD" id="cd09603">
    <property type="entry name" value="M1_APN_like"/>
    <property type="match status" value="1"/>
</dbReference>
<dbReference type="Gene3D" id="1.10.390.10">
    <property type="entry name" value="Neutral Protease Domain 2"/>
    <property type="match status" value="1"/>
</dbReference>
<dbReference type="Pfam" id="PF17900">
    <property type="entry name" value="Peptidase_M1_N"/>
    <property type="match status" value="1"/>
</dbReference>
<protein>
    <recommendedName>
        <fullName evidence="5">Aminopeptidase N</fullName>
        <ecNumber evidence="4">3.4.11.2</ecNumber>
    </recommendedName>
</protein>
<dbReference type="EC" id="3.4.11.2" evidence="4"/>
<keyword evidence="8" id="KW-0479">Metal-binding</keyword>
<feature type="signal peptide" evidence="12">
    <location>
        <begin position="1"/>
        <end position="23"/>
    </location>
</feature>
<dbReference type="SUPFAM" id="SSF48371">
    <property type="entry name" value="ARM repeat"/>
    <property type="match status" value="1"/>
</dbReference>
<dbReference type="InterPro" id="IPR014782">
    <property type="entry name" value="Peptidase_M1_dom"/>
</dbReference>
<sequence length="836" mass="93715">MNKKFLTCSLVVAAVFTASTIFAQEKIEEKSPNLSVYHVTAPKINDLIHTKLDVSFDYAKRYLYGKEWVTLKPHFYATDSLTLDAQGMDIKTVALVGVKGNTPLKYVYNDNKLYITLNKKYTNTEKYTVYIAYTAKPDELKVKGSAAITDAKGLYFINPDGTDKNKPTQIWTQGETESSSAWFPTIDKPDQKTTEEISMTVQSKYTTLSNGKLISQKANANGTRTDTWKMDLPHSPYLFMMAVGDFKITKDTYKGKEVNYYLEPKFAPYAKQIFGKTPDMIKFYSDLLGVDYPWNKYSQVVARDYVSGAMENTTATLHGEQVQKTDRELLDGNEEGVIAHELFHQWFGDYVTAESWSNITMNESFATFGEVVWHGHDAGKDAEDKSRFEKLQSYISSTKNGESPILARFYYNDKEDLFDNISYAKGSVILYAMKNQMGDAAFYKGLNKYLATNAFKNGETHQLRLAMEEVTGQDWSPYFNQWYYSGGHPILAVDYGYENGKAIIKVKQTQDSSVQTFILPVKVDIYAGGKKISKEILINSREQRFSFDVAPKPDLIDFDVDKIIVGETNDNKTAENYYFQYKNAPSYANRIEALQFIMQSKAKSGQQVLLDGLKDKSGDLRALSIEGLNLEDAQIKAAALPVLFQLAKTDKDTEVRSAAISKLAETGDQTYKTLLMDGVKDRSYKVIAASVAGLTKLAPQDGLTALSGLDQDTKDHIASSIAELYISDPKDEHQAFYENIMVNGDRNKIFSVIGQYFQYLRANTNPSITEKGIKNISDAIERLKLQSFLNKQLSSAYTATAQGKSKQASSASGTVKTNLNKQAEIFTKAAADLGKE</sequence>
<proteinExistence type="inferred from homology"/>
<comment type="catalytic activity">
    <reaction evidence="1">
        <text>Release of an N-terminal amino acid, Xaa-|-Yaa- from a peptide, amide or arylamide. Xaa is preferably Ala, but may be most amino acids including Pro (slow action). When a terminal hydrophobic residue is followed by a prolyl residue, the two may be released as an intact Xaa-Pro dipeptide.</text>
        <dbReference type="EC" id="3.4.11.2"/>
    </reaction>
</comment>
<dbReference type="GO" id="GO:0008270">
    <property type="term" value="F:zinc ion binding"/>
    <property type="evidence" value="ECO:0007669"/>
    <property type="project" value="InterPro"/>
</dbReference>